<evidence type="ECO:0000256" key="1">
    <source>
        <dbReference type="SAM" id="SignalP"/>
    </source>
</evidence>
<name>W9W341_9EURO</name>
<dbReference type="RefSeq" id="XP_007755141.1">
    <property type="nucleotide sequence ID" value="XM_007756951.1"/>
</dbReference>
<accession>W9W341</accession>
<organism evidence="2 3">
    <name type="scientific">Cladophialophora yegresii CBS 114405</name>
    <dbReference type="NCBI Taxonomy" id="1182544"/>
    <lineage>
        <taxon>Eukaryota</taxon>
        <taxon>Fungi</taxon>
        <taxon>Dikarya</taxon>
        <taxon>Ascomycota</taxon>
        <taxon>Pezizomycotina</taxon>
        <taxon>Eurotiomycetes</taxon>
        <taxon>Chaetothyriomycetidae</taxon>
        <taxon>Chaetothyriales</taxon>
        <taxon>Herpotrichiellaceae</taxon>
        <taxon>Cladophialophora</taxon>
    </lineage>
</organism>
<dbReference type="HOGENOM" id="CLU_2454553_0_0_1"/>
<dbReference type="OrthoDB" id="10037289at2759"/>
<evidence type="ECO:0000313" key="3">
    <source>
        <dbReference type="Proteomes" id="UP000019473"/>
    </source>
</evidence>
<comment type="caution">
    <text evidence="2">The sequence shown here is derived from an EMBL/GenBank/DDBJ whole genome shotgun (WGS) entry which is preliminary data.</text>
</comment>
<keyword evidence="1" id="KW-0732">Signal</keyword>
<dbReference type="GeneID" id="19177526"/>
<gene>
    <name evidence="2" type="ORF">A1O7_02925</name>
</gene>
<dbReference type="VEuPathDB" id="FungiDB:A1O7_02925"/>
<feature type="signal peptide" evidence="1">
    <location>
        <begin position="1"/>
        <end position="17"/>
    </location>
</feature>
<evidence type="ECO:0000313" key="2">
    <source>
        <dbReference type="EMBL" id="EXJ62487.1"/>
    </source>
</evidence>
<reference evidence="2 3" key="1">
    <citation type="submission" date="2013-03" db="EMBL/GenBank/DDBJ databases">
        <title>The Genome Sequence of Cladophialophora yegresii CBS 114405.</title>
        <authorList>
            <consortium name="The Broad Institute Genomics Platform"/>
            <person name="Cuomo C."/>
            <person name="de Hoog S."/>
            <person name="Gorbushina A."/>
            <person name="Walker B."/>
            <person name="Young S.K."/>
            <person name="Zeng Q."/>
            <person name="Gargeya S."/>
            <person name="Fitzgerald M."/>
            <person name="Haas B."/>
            <person name="Abouelleil A."/>
            <person name="Allen A.W."/>
            <person name="Alvarado L."/>
            <person name="Arachchi H.M."/>
            <person name="Berlin A.M."/>
            <person name="Chapman S.B."/>
            <person name="Gainer-Dewar J."/>
            <person name="Goldberg J."/>
            <person name="Griggs A."/>
            <person name="Gujja S."/>
            <person name="Hansen M."/>
            <person name="Howarth C."/>
            <person name="Imamovic A."/>
            <person name="Ireland A."/>
            <person name="Larimer J."/>
            <person name="McCowan C."/>
            <person name="Murphy C."/>
            <person name="Pearson M."/>
            <person name="Poon T.W."/>
            <person name="Priest M."/>
            <person name="Roberts A."/>
            <person name="Saif S."/>
            <person name="Shea T."/>
            <person name="Sisk P."/>
            <person name="Sykes S."/>
            <person name="Wortman J."/>
            <person name="Nusbaum C."/>
            <person name="Birren B."/>
        </authorList>
    </citation>
    <scope>NUCLEOTIDE SEQUENCE [LARGE SCALE GENOMIC DNA]</scope>
    <source>
        <strain evidence="2 3">CBS 114405</strain>
    </source>
</reference>
<feature type="chain" id="PRO_5004931723" evidence="1">
    <location>
        <begin position="18"/>
        <end position="89"/>
    </location>
</feature>
<dbReference type="AlphaFoldDB" id="W9W341"/>
<keyword evidence="3" id="KW-1185">Reference proteome</keyword>
<proteinExistence type="predicted"/>
<protein>
    <submittedName>
        <fullName evidence="2">Uncharacterized protein</fullName>
    </submittedName>
</protein>
<dbReference type="EMBL" id="AMGW01000002">
    <property type="protein sequence ID" value="EXJ62487.1"/>
    <property type="molecule type" value="Genomic_DNA"/>
</dbReference>
<dbReference type="Proteomes" id="UP000019473">
    <property type="component" value="Unassembled WGS sequence"/>
</dbReference>
<sequence length="89" mass="10125">MICFFHSAVRNIALVLGVIYERTGDWPGDYEDQLAWRGAMIQEAKSHGIVFKDAPYTISTRLEEDGLSGPQNGKGYSKWKNFNWVKEVS</sequence>